<dbReference type="EMBL" id="DXAM01000026">
    <property type="protein sequence ID" value="HJA03565.1"/>
    <property type="molecule type" value="Genomic_DNA"/>
</dbReference>
<sequence>MSTAAMRTAPIDPLEIGVRRIRRVEPPDVPYPAARAVIGDGDPVLLVDALELAEWPGWRATGAQHLLAPVDVLRRSDGHDAVISDLREPCTRTVGVRDEADAGWMRGEAVTCVVSMLRGLSEAVARGLDGDESIGDWWITVDGRPVFAFSHDASHGHPISPQTCDLLKRIQLACDDRVIVRIIDDALDAAEHPAVLVRRAEEIEAALFEAAAPQPIEASAVKRPTARAARSIDVAEQTDGGTIARIRDAIERHVDARVGETVSGVLRSIVARRERVKRPPDPRAEPEKKHHGRVLAIGLAAASAVLVAGMLWPAGEGSTAETPPDPPRTATPTPSPHTASEPTPTVAATDPVAAASVVLDEWASCGAECDAAQGIERAGAVAAAEPSIDVVDDYGEVVLFIVRAEGESDQLLVLERSGDRWRIRDVFDAP</sequence>
<gene>
    <name evidence="2" type="ORF">H9800_01710</name>
</gene>
<dbReference type="Proteomes" id="UP000824220">
    <property type="component" value="Unassembled WGS sequence"/>
</dbReference>
<organism evidence="2 3">
    <name type="scientific">Candidatus Microbacterium stercoravium</name>
    <dbReference type="NCBI Taxonomy" id="2838697"/>
    <lineage>
        <taxon>Bacteria</taxon>
        <taxon>Bacillati</taxon>
        <taxon>Actinomycetota</taxon>
        <taxon>Actinomycetes</taxon>
        <taxon>Micrococcales</taxon>
        <taxon>Microbacteriaceae</taxon>
        <taxon>Microbacterium</taxon>
    </lineage>
</organism>
<protein>
    <submittedName>
        <fullName evidence="2">Uncharacterized protein</fullName>
    </submittedName>
</protein>
<accession>A0A9D2H4U1</accession>
<dbReference type="AlphaFoldDB" id="A0A9D2H4U1"/>
<name>A0A9D2H4U1_9MICO</name>
<reference evidence="2" key="1">
    <citation type="journal article" date="2021" name="PeerJ">
        <title>Extensive microbial diversity within the chicken gut microbiome revealed by metagenomics and culture.</title>
        <authorList>
            <person name="Gilroy R."/>
            <person name="Ravi A."/>
            <person name="Getino M."/>
            <person name="Pursley I."/>
            <person name="Horton D.L."/>
            <person name="Alikhan N.F."/>
            <person name="Baker D."/>
            <person name="Gharbi K."/>
            <person name="Hall N."/>
            <person name="Watson M."/>
            <person name="Adriaenssens E.M."/>
            <person name="Foster-Nyarko E."/>
            <person name="Jarju S."/>
            <person name="Secka A."/>
            <person name="Antonio M."/>
            <person name="Oren A."/>
            <person name="Chaudhuri R.R."/>
            <person name="La Ragione R."/>
            <person name="Hildebrand F."/>
            <person name="Pallen M.J."/>
        </authorList>
    </citation>
    <scope>NUCLEOTIDE SEQUENCE</scope>
    <source>
        <strain evidence="2">ChiHjej8B7-3636</strain>
    </source>
</reference>
<feature type="compositionally biased region" description="Pro residues" evidence="1">
    <location>
        <begin position="323"/>
        <end position="335"/>
    </location>
</feature>
<feature type="compositionally biased region" description="Low complexity" evidence="1">
    <location>
        <begin position="336"/>
        <end position="345"/>
    </location>
</feature>
<comment type="caution">
    <text evidence="2">The sequence shown here is derived from an EMBL/GenBank/DDBJ whole genome shotgun (WGS) entry which is preliminary data.</text>
</comment>
<evidence type="ECO:0000313" key="2">
    <source>
        <dbReference type="EMBL" id="HJA03565.1"/>
    </source>
</evidence>
<reference evidence="2" key="2">
    <citation type="submission" date="2021-04" db="EMBL/GenBank/DDBJ databases">
        <authorList>
            <person name="Gilroy R."/>
        </authorList>
    </citation>
    <scope>NUCLEOTIDE SEQUENCE</scope>
    <source>
        <strain evidence="2">ChiHjej8B7-3636</strain>
    </source>
</reference>
<evidence type="ECO:0000256" key="1">
    <source>
        <dbReference type="SAM" id="MobiDB-lite"/>
    </source>
</evidence>
<proteinExistence type="predicted"/>
<evidence type="ECO:0000313" key="3">
    <source>
        <dbReference type="Proteomes" id="UP000824220"/>
    </source>
</evidence>
<feature type="region of interest" description="Disordered" evidence="1">
    <location>
        <begin position="316"/>
        <end position="345"/>
    </location>
</feature>